<reference evidence="4 5" key="1">
    <citation type="submission" date="2019-04" db="EMBL/GenBank/DDBJ databases">
        <title>Bacillus caeni sp. nov., a bacterium isolated from mangrove sediment.</title>
        <authorList>
            <person name="Huang H."/>
            <person name="Mo K."/>
            <person name="Hu Y."/>
        </authorList>
    </citation>
    <scope>NUCLEOTIDE SEQUENCE [LARGE SCALE GENOMIC DNA]</scope>
    <source>
        <strain evidence="4 5">HB172195</strain>
    </source>
</reference>
<organism evidence="4 5">
    <name type="scientific">Exobacillus caeni</name>
    <dbReference type="NCBI Taxonomy" id="2574798"/>
    <lineage>
        <taxon>Bacteria</taxon>
        <taxon>Bacillati</taxon>
        <taxon>Bacillota</taxon>
        <taxon>Bacilli</taxon>
        <taxon>Bacillales</taxon>
        <taxon>Guptibacillaceae</taxon>
        <taxon>Exobacillus</taxon>
    </lineage>
</organism>
<dbReference type="EMBL" id="SWLG01000007">
    <property type="protein sequence ID" value="TLS37033.1"/>
    <property type="molecule type" value="Genomic_DNA"/>
</dbReference>
<feature type="domain" description="Lysozyme inhibitor LprI-like N-terminal" evidence="3">
    <location>
        <begin position="103"/>
        <end position="193"/>
    </location>
</feature>
<comment type="caution">
    <text evidence="4">The sequence shown here is derived from an EMBL/GenBank/DDBJ whole genome shotgun (WGS) entry which is preliminary data.</text>
</comment>
<dbReference type="PANTHER" id="PTHR39176:SF1">
    <property type="entry name" value="PERIPLASMIC PROTEIN"/>
    <property type="match status" value="1"/>
</dbReference>
<accession>A0A5R9F860</accession>
<evidence type="ECO:0000256" key="1">
    <source>
        <dbReference type="SAM" id="MobiDB-lite"/>
    </source>
</evidence>
<dbReference type="OrthoDB" id="2438161at2"/>
<dbReference type="InterPro" id="IPR009739">
    <property type="entry name" value="LprI-like_N"/>
</dbReference>
<dbReference type="Pfam" id="PF07007">
    <property type="entry name" value="LprI"/>
    <property type="match status" value="1"/>
</dbReference>
<gene>
    <name evidence="4" type="ORF">FCL54_10900</name>
</gene>
<feature type="compositionally biased region" description="Basic and acidic residues" evidence="1">
    <location>
        <begin position="67"/>
        <end position="85"/>
    </location>
</feature>
<feature type="region of interest" description="Disordered" evidence="1">
    <location>
        <begin position="27"/>
        <end position="85"/>
    </location>
</feature>
<protein>
    <submittedName>
        <fullName evidence="4">DUF1311 domain-containing protein</fullName>
    </submittedName>
</protein>
<dbReference type="AlphaFoldDB" id="A0A5R9F860"/>
<dbReference type="Gene3D" id="1.20.1270.180">
    <property type="match status" value="1"/>
</dbReference>
<name>A0A5R9F860_9BACL</name>
<evidence type="ECO:0000313" key="4">
    <source>
        <dbReference type="EMBL" id="TLS37033.1"/>
    </source>
</evidence>
<evidence type="ECO:0000259" key="3">
    <source>
        <dbReference type="Pfam" id="PF07007"/>
    </source>
</evidence>
<dbReference type="PANTHER" id="PTHR39176">
    <property type="entry name" value="PERIPLASMIC PROTEIN-RELATED"/>
    <property type="match status" value="1"/>
</dbReference>
<dbReference type="RefSeq" id="WP_138126318.1">
    <property type="nucleotide sequence ID" value="NZ_SWLG01000007.1"/>
</dbReference>
<keyword evidence="5" id="KW-1185">Reference proteome</keyword>
<evidence type="ECO:0000256" key="2">
    <source>
        <dbReference type="SAM" id="SignalP"/>
    </source>
</evidence>
<dbReference type="Proteomes" id="UP000308230">
    <property type="component" value="Unassembled WGS sequence"/>
</dbReference>
<feature type="chain" id="PRO_5038513117" evidence="2">
    <location>
        <begin position="27"/>
        <end position="199"/>
    </location>
</feature>
<feature type="signal peptide" evidence="2">
    <location>
        <begin position="1"/>
        <end position="26"/>
    </location>
</feature>
<dbReference type="PROSITE" id="PS51257">
    <property type="entry name" value="PROKAR_LIPOPROTEIN"/>
    <property type="match status" value="1"/>
</dbReference>
<feature type="compositionally biased region" description="Polar residues" evidence="1">
    <location>
        <begin position="27"/>
        <end position="44"/>
    </location>
</feature>
<evidence type="ECO:0000313" key="5">
    <source>
        <dbReference type="Proteomes" id="UP000308230"/>
    </source>
</evidence>
<proteinExistence type="predicted"/>
<sequence length="199" mass="23107">MKNNRKFLVGMLTAVFLILASCGNSTDESKVTLDNQPPDNNARQNTKDNSLDTDNINGNEADLPNDDLAKQEDLSSNHTESLKEEYLKKLNDTKREIDKVRNNNEDETTYALKKVEGDRYDVWDGLLNEVYGVLINQLPAEEMDQLRKEQREWIDYRDHTAKEASLKYKGGTMEQLEYVTVENDLTEERCFELVEKYMR</sequence>
<keyword evidence="2" id="KW-0732">Signal</keyword>